<dbReference type="Pfam" id="PF01266">
    <property type="entry name" value="DAO"/>
    <property type="match status" value="1"/>
</dbReference>
<dbReference type="Gene3D" id="3.30.9.10">
    <property type="entry name" value="D-Amino Acid Oxidase, subunit A, domain 2"/>
    <property type="match status" value="1"/>
</dbReference>
<dbReference type="OrthoDB" id="9766796at2"/>
<comment type="similarity">
    <text evidence="2">Belongs to the FAD-dependent glycerol-3-phosphate dehydrogenase family.</text>
</comment>
<dbReference type="AlphaFoldDB" id="I8T552"/>
<dbReference type="InterPro" id="IPR031656">
    <property type="entry name" value="DAO_C"/>
</dbReference>
<dbReference type="STRING" id="1172194.WQQ_26120"/>
<dbReference type="InterPro" id="IPR038299">
    <property type="entry name" value="DAO_C_sf"/>
</dbReference>
<keyword evidence="3" id="KW-0285">Flavoprotein</keyword>
<feature type="domain" description="FAD dependent oxidoreductase" evidence="6">
    <location>
        <begin position="19"/>
        <end position="345"/>
    </location>
</feature>
<dbReference type="SUPFAM" id="SSF51905">
    <property type="entry name" value="FAD/NAD(P)-binding domain"/>
    <property type="match status" value="1"/>
</dbReference>
<dbReference type="Proteomes" id="UP000003704">
    <property type="component" value="Unassembled WGS sequence"/>
</dbReference>
<comment type="cofactor">
    <cofactor evidence="1">
        <name>FAD</name>
        <dbReference type="ChEBI" id="CHEBI:57692"/>
    </cofactor>
</comment>
<dbReference type="Pfam" id="PF16901">
    <property type="entry name" value="DAO_C"/>
    <property type="match status" value="1"/>
</dbReference>
<dbReference type="Gene3D" id="3.50.50.60">
    <property type="entry name" value="FAD/NAD(P)-binding domain"/>
    <property type="match status" value="1"/>
</dbReference>
<reference evidence="8 9" key="1">
    <citation type="journal article" date="2012" name="J. Bacteriol.">
        <title>Genome Sequence of n-Alkane-Degrading Hydrocarboniphaga effusa Strain AP103T (ATCC BAA-332T).</title>
        <authorList>
            <person name="Chang H.K."/>
            <person name="Zylstra G.J."/>
            <person name="Chae J.C."/>
        </authorList>
    </citation>
    <scope>NUCLEOTIDE SEQUENCE [LARGE SCALE GENOMIC DNA]</scope>
    <source>
        <strain evidence="8 9">AP103</strain>
    </source>
</reference>
<dbReference type="RefSeq" id="WP_007185555.1">
    <property type="nucleotide sequence ID" value="NZ_AKGD01000002.1"/>
</dbReference>
<evidence type="ECO:0000256" key="2">
    <source>
        <dbReference type="ARBA" id="ARBA00007330"/>
    </source>
</evidence>
<dbReference type="EMBL" id="AKGD01000002">
    <property type="protein sequence ID" value="EIT69030.1"/>
    <property type="molecule type" value="Genomic_DNA"/>
</dbReference>
<evidence type="ECO:0008006" key="10">
    <source>
        <dbReference type="Google" id="ProtNLM"/>
    </source>
</evidence>
<protein>
    <recommendedName>
        <fullName evidence="10">Glycerol-3-phosphate dehydrogenase</fullName>
    </recommendedName>
</protein>
<name>I8T552_9GAMM</name>
<accession>I8T552</accession>
<dbReference type="SUPFAM" id="SSF54373">
    <property type="entry name" value="FAD-linked reductases, C-terminal domain"/>
    <property type="match status" value="1"/>
</dbReference>
<dbReference type="GO" id="GO:0004368">
    <property type="term" value="F:glycerol-3-phosphate dehydrogenase (quinone) activity"/>
    <property type="evidence" value="ECO:0007669"/>
    <property type="project" value="InterPro"/>
</dbReference>
<dbReference type="PANTHER" id="PTHR11985:SF15">
    <property type="entry name" value="GLYCEROL-3-PHOSPHATE DEHYDROGENASE, MITOCHONDRIAL"/>
    <property type="match status" value="1"/>
</dbReference>
<organism evidence="8 9">
    <name type="scientific">Hydrocarboniphaga effusa AP103</name>
    <dbReference type="NCBI Taxonomy" id="1172194"/>
    <lineage>
        <taxon>Bacteria</taxon>
        <taxon>Pseudomonadati</taxon>
        <taxon>Pseudomonadota</taxon>
        <taxon>Gammaproteobacteria</taxon>
        <taxon>Nevskiales</taxon>
        <taxon>Nevskiaceae</taxon>
        <taxon>Hydrocarboniphaga</taxon>
    </lineage>
</organism>
<evidence type="ECO:0000256" key="1">
    <source>
        <dbReference type="ARBA" id="ARBA00001974"/>
    </source>
</evidence>
<comment type="caution">
    <text evidence="8">The sequence shown here is derived from an EMBL/GenBank/DDBJ whole genome shotgun (WGS) entry which is preliminary data.</text>
</comment>
<dbReference type="InterPro" id="IPR036188">
    <property type="entry name" value="FAD/NAD-bd_sf"/>
</dbReference>
<evidence type="ECO:0000259" key="7">
    <source>
        <dbReference type="Pfam" id="PF16901"/>
    </source>
</evidence>
<proteinExistence type="inferred from homology"/>
<evidence type="ECO:0000313" key="9">
    <source>
        <dbReference type="Proteomes" id="UP000003704"/>
    </source>
</evidence>
<gene>
    <name evidence="8" type="ORF">WQQ_26120</name>
</gene>
<dbReference type="PANTHER" id="PTHR11985">
    <property type="entry name" value="GLYCEROL-3-PHOSPHATE DEHYDROGENASE"/>
    <property type="match status" value="1"/>
</dbReference>
<evidence type="ECO:0000313" key="8">
    <source>
        <dbReference type="EMBL" id="EIT69030.1"/>
    </source>
</evidence>
<keyword evidence="4" id="KW-0274">FAD</keyword>
<evidence type="ECO:0000256" key="3">
    <source>
        <dbReference type="ARBA" id="ARBA00022630"/>
    </source>
</evidence>
<dbReference type="InterPro" id="IPR000447">
    <property type="entry name" value="G3P_DH_FAD-dep"/>
</dbReference>
<keyword evidence="9" id="KW-1185">Reference proteome</keyword>
<keyword evidence="5" id="KW-0560">Oxidoreductase</keyword>
<feature type="domain" description="Alpha-glycerophosphate oxidase C-terminal" evidence="7">
    <location>
        <begin position="397"/>
        <end position="515"/>
    </location>
</feature>
<dbReference type="GO" id="GO:0046168">
    <property type="term" value="P:glycerol-3-phosphate catabolic process"/>
    <property type="evidence" value="ECO:0007669"/>
    <property type="project" value="TreeGrafter"/>
</dbReference>
<sequence>MADAYPLIRNTAALRGGFDLLVIGGGIYGAWTAYDAALRGLRVALVEKNDWGSGTSSASSKLIHGGLRYLEHFEFSLVRHALAERRVLTDIAPHLVRPLRFMVPIWKGARVGKLQMRAGLVLYDVLSGFDQPVERHKSFSASKLLERHPYLRSDGLKGGLSYGDCQEDDARMTLAVVAAAQAAGVVVANRMAVQTLRHDENGFSGANLVDQISHERFVLAAQAVVVAAGPWSNAIVGRKAPRVKLVKGVHLVMPPIPSSIKGSGDAFLFTAPQDGRVYFVIPWYGRTLLGTTESEVSDPSQAVVTDVEVRYLLDAARHALPRLDWQESDIVGRFAGVRTLQAEDEDSLSAVTREFTILQPEPRVILPIGGKYTTARCDAVDIVSTVMRALKRERVPSKTHERSLPGAPSAEHYEAWLQQACAQLMQAGIARDGVEQIANRHGTRVERLIALLEENPQWARRIVDDLAFVDAEIVLAVREEMAISLDDVLRRRMPLTLLTTLDDAALQRIDSLIRQNLPQH</sequence>
<dbReference type="PATRIC" id="fig|1172194.4.peg.2525"/>
<evidence type="ECO:0000259" key="6">
    <source>
        <dbReference type="Pfam" id="PF01266"/>
    </source>
</evidence>
<evidence type="ECO:0000256" key="4">
    <source>
        <dbReference type="ARBA" id="ARBA00022827"/>
    </source>
</evidence>
<dbReference type="InterPro" id="IPR006076">
    <property type="entry name" value="FAD-dep_OxRdtase"/>
</dbReference>
<dbReference type="PRINTS" id="PR01001">
    <property type="entry name" value="FADG3PDH"/>
</dbReference>
<evidence type="ECO:0000256" key="5">
    <source>
        <dbReference type="ARBA" id="ARBA00023002"/>
    </source>
</evidence>
<dbReference type="Gene3D" id="1.10.8.870">
    <property type="entry name" value="Alpha-glycerophosphate oxidase, cap domain"/>
    <property type="match status" value="1"/>
</dbReference>